<reference evidence="2 3" key="1">
    <citation type="journal article" date="2014" name="Int. J. Syst. Evol. Microbiol.">
        <title>Complete genome sequence of Corynebacterium casei LMG S-19264T (=DSM 44701T), isolated from a smear-ripened cheese.</title>
        <authorList>
            <consortium name="US DOE Joint Genome Institute (JGI-PGF)"/>
            <person name="Walter F."/>
            <person name="Albersmeier A."/>
            <person name="Kalinowski J."/>
            <person name="Ruckert C."/>
        </authorList>
    </citation>
    <scope>NUCLEOTIDE SEQUENCE [LARGE SCALE GENOMIC DNA]</scope>
    <source>
        <strain evidence="2 3">NBRC 110095</strain>
    </source>
</reference>
<dbReference type="EMBL" id="BSPD01000058">
    <property type="protein sequence ID" value="GLS26716.1"/>
    <property type="molecule type" value="Genomic_DNA"/>
</dbReference>
<keyword evidence="1" id="KW-1133">Transmembrane helix</keyword>
<dbReference type="Gene3D" id="3.30.700.10">
    <property type="entry name" value="Glycoprotein, Type 4 Pilin"/>
    <property type="match status" value="1"/>
</dbReference>
<sequence>MVRARHKNRSIGGYSLFEFIIVITVIGVLAAIGIKYYLQSQEEAQKALINASARSFASSVSSLRGHWLVNRTERGEIHSVDMEGVTVHLNEFGWAASAGESGSPSIHNQTPQECFFLWLGISQSSIDATIQGDENRGRATYHVSMPDSYICRYELAIKNNDTLFFDYNLRNGRVAVSTHFSL</sequence>
<dbReference type="SUPFAM" id="SSF54523">
    <property type="entry name" value="Pili subunits"/>
    <property type="match status" value="1"/>
</dbReference>
<evidence type="ECO:0000313" key="3">
    <source>
        <dbReference type="Proteomes" id="UP001156870"/>
    </source>
</evidence>
<keyword evidence="1" id="KW-0472">Membrane</keyword>
<dbReference type="Proteomes" id="UP001156870">
    <property type="component" value="Unassembled WGS sequence"/>
</dbReference>
<evidence type="ECO:0000256" key="1">
    <source>
        <dbReference type="SAM" id="Phobius"/>
    </source>
</evidence>
<feature type="transmembrane region" description="Helical" evidence="1">
    <location>
        <begin position="12"/>
        <end position="38"/>
    </location>
</feature>
<gene>
    <name evidence="2" type="ORF">GCM10007877_24330</name>
</gene>
<keyword evidence="1" id="KW-0812">Transmembrane</keyword>
<proteinExistence type="predicted"/>
<evidence type="ECO:0008006" key="4">
    <source>
        <dbReference type="Google" id="ProtNLM"/>
    </source>
</evidence>
<keyword evidence="3" id="KW-1185">Reference proteome</keyword>
<dbReference type="RefSeq" id="WP_232595403.1">
    <property type="nucleotide sequence ID" value="NZ_BSPD01000058.1"/>
</dbReference>
<name>A0AA37T6I5_9GAMM</name>
<accession>A0AA37T6I5</accession>
<organism evidence="2 3">
    <name type="scientific">Marinibactrum halimedae</name>
    <dbReference type="NCBI Taxonomy" id="1444977"/>
    <lineage>
        <taxon>Bacteria</taxon>
        <taxon>Pseudomonadati</taxon>
        <taxon>Pseudomonadota</taxon>
        <taxon>Gammaproteobacteria</taxon>
        <taxon>Cellvibrionales</taxon>
        <taxon>Cellvibrionaceae</taxon>
        <taxon>Marinibactrum</taxon>
    </lineage>
</organism>
<dbReference type="AlphaFoldDB" id="A0AA37T6I5"/>
<comment type="caution">
    <text evidence="2">The sequence shown here is derived from an EMBL/GenBank/DDBJ whole genome shotgun (WGS) entry which is preliminary data.</text>
</comment>
<evidence type="ECO:0000313" key="2">
    <source>
        <dbReference type="EMBL" id="GLS26716.1"/>
    </source>
</evidence>
<dbReference type="NCBIfam" id="TIGR02532">
    <property type="entry name" value="IV_pilin_GFxxxE"/>
    <property type="match status" value="1"/>
</dbReference>
<dbReference type="InterPro" id="IPR012902">
    <property type="entry name" value="N_methyl_site"/>
</dbReference>
<protein>
    <recommendedName>
        <fullName evidence="4">Prepilin-type N-terminal cleavage/methylation domain-containing protein</fullName>
    </recommendedName>
</protein>
<dbReference type="InterPro" id="IPR045584">
    <property type="entry name" value="Pilin-like"/>
</dbReference>